<evidence type="ECO:0000256" key="2">
    <source>
        <dbReference type="SAM" id="MobiDB-lite"/>
    </source>
</evidence>
<dbReference type="AlphaFoldDB" id="A0AAE0EZ40"/>
<proteinExistence type="predicted"/>
<keyword evidence="4" id="KW-1185">Reference proteome</keyword>
<feature type="region of interest" description="Disordered" evidence="2">
    <location>
        <begin position="320"/>
        <end position="382"/>
    </location>
</feature>
<dbReference type="Proteomes" id="UP001190700">
    <property type="component" value="Unassembled WGS sequence"/>
</dbReference>
<gene>
    <name evidence="3" type="ORF">CYMTET_44372</name>
</gene>
<comment type="caution">
    <text evidence="3">The sequence shown here is derived from an EMBL/GenBank/DDBJ whole genome shotgun (WGS) entry which is preliminary data.</text>
</comment>
<name>A0AAE0EZ40_9CHLO</name>
<feature type="coiled-coil region" evidence="1">
    <location>
        <begin position="150"/>
        <end position="188"/>
    </location>
</feature>
<feature type="compositionally biased region" description="Basic and acidic residues" evidence="2">
    <location>
        <begin position="69"/>
        <end position="91"/>
    </location>
</feature>
<protein>
    <submittedName>
        <fullName evidence="3">Uncharacterized protein</fullName>
    </submittedName>
</protein>
<feature type="coiled-coil region" evidence="1">
    <location>
        <begin position="389"/>
        <end position="612"/>
    </location>
</feature>
<evidence type="ECO:0000313" key="4">
    <source>
        <dbReference type="Proteomes" id="UP001190700"/>
    </source>
</evidence>
<evidence type="ECO:0000313" key="3">
    <source>
        <dbReference type="EMBL" id="KAK3246081.1"/>
    </source>
</evidence>
<feature type="region of interest" description="Disordered" evidence="2">
    <location>
        <begin position="30"/>
        <end position="92"/>
    </location>
</feature>
<dbReference type="EMBL" id="LGRX02030107">
    <property type="protein sequence ID" value="KAK3246081.1"/>
    <property type="molecule type" value="Genomic_DNA"/>
</dbReference>
<sequence length="626" mass="70409">MGEHAGAFVGPEDSEEDLRLQVETLETELEATQAEAEEWRTRAKTMKKKLKETTSMHETEMEELSGRVQDLETKLQKARDRANRRDPKHLDVQQQCEKLQADFDTLNSAKAQQDAVFAERESTLQAEIETLKRSQAEQDAEVSDRESSVVTELQERVICLERNLESAKVSHEKEFAKLQDEAAQREEESSKLVSTLQTQLDAKYATIASLQEYEADYQALITLYEAEIEMRSQEAVSQKQVMELLKSEVEKARKQATESRLAGADDAQNAEASSGPPPSVWENRAKQFRSRYEQAVQMHNVESDKLKARISTLEAVLAAKSSGPPSLQISEDAVESGPDIAASGLRDAPEANIETTSEQRESPIADESQPRTADDSGGTVQPIDWEVRAKKMRQHNEELKSNLRTAVANHQKEVAELHTVLQALTCELEKTKAAAGPLVVQDDPQLVVLKTRVAELEDRLHSLSLELQIVTSSKDQLQAEKEELVLQHQEKLRTIKEDVQAAQAFQEREASELEQRAALRRKLESTASAYQKEIVELKLRVAELEGSSISQIGIPPPGDLESDDWKVTELNERIQALEDELQEANAANDEENERLQLRIRRLELDLERARKGPSNPDMKVAYISSH</sequence>
<feature type="compositionally biased region" description="Basic and acidic residues" evidence="2">
    <location>
        <begin position="357"/>
        <end position="374"/>
    </location>
</feature>
<feature type="region of interest" description="Disordered" evidence="2">
    <location>
        <begin position="255"/>
        <end position="282"/>
    </location>
</feature>
<accession>A0AAE0EZ40</accession>
<reference evidence="3 4" key="1">
    <citation type="journal article" date="2015" name="Genome Biol. Evol.">
        <title>Comparative Genomics of a Bacterivorous Green Alga Reveals Evolutionary Causalities and Consequences of Phago-Mixotrophic Mode of Nutrition.</title>
        <authorList>
            <person name="Burns J.A."/>
            <person name="Paasch A."/>
            <person name="Narechania A."/>
            <person name="Kim E."/>
        </authorList>
    </citation>
    <scope>NUCLEOTIDE SEQUENCE [LARGE SCALE GENOMIC DNA]</scope>
    <source>
        <strain evidence="3 4">PLY_AMNH</strain>
    </source>
</reference>
<organism evidence="3 4">
    <name type="scientific">Cymbomonas tetramitiformis</name>
    <dbReference type="NCBI Taxonomy" id="36881"/>
    <lineage>
        <taxon>Eukaryota</taxon>
        <taxon>Viridiplantae</taxon>
        <taxon>Chlorophyta</taxon>
        <taxon>Pyramimonadophyceae</taxon>
        <taxon>Pyramimonadales</taxon>
        <taxon>Pyramimonadaceae</taxon>
        <taxon>Cymbomonas</taxon>
    </lineage>
</organism>
<keyword evidence="1" id="KW-0175">Coiled coil</keyword>
<evidence type="ECO:0000256" key="1">
    <source>
        <dbReference type="SAM" id="Coils"/>
    </source>
</evidence>